<gene>
    <name evidence="1" type="ORF">ATL45_1495</name>
    <name evidence="2" type="ORF">SAMN05421805_105302</name>
</gene>
<dbReference type="RefSeq" id="WP_093153245.1">
    <property type="nucleotide sequence ID" value="NZ_FOUP01000005.1"/>
</dbReference>
<dbReference type="Proteomes" id="UP000270697">
    <property type="component" value="Unassembled WGS sequence"/>
</dbReference>
<dbReference type="Pfam" id="PF05762">
    <property type="entry name" value="VWA_CoxE"/>
    <property type="match status" value="1"/>
</dbReference>
<keyword evidence="4" id="KW-1185">Reference proteome</keyword>
<evidence type="ECO:0000313" key="3">
    <source>
        <dbReference type="Proteomes" id="UP000199398"/>
    </source>
</evidence>
<dbReference type="InterPro" id="IPR008912">
    <property type="entry name" value="Uncharacterised_CoxE"/>
</dbReference>
<evidence type="ECO:0000313" key="2">
    <source>
        <dbReference type="EMBL" id="SFN59194.1"/>
    </source>
</evidence>
<dbReference type="InterPro" id="IPR011195">
    <property type="entry name" value="UCP010256"/>
</dbReference>
<protein>
    <recommendedName>
        <fullName evidence="5">VWA domain containing CoxE-like protein</fullName>
    </recommendedName>
</protein>
<dbReference type="EMBL" id="FOUP01000005">
    <property type="protein sequence ID" value="SFN59194.1"/>
    <property type="molecule type" value="Genomic_DNA"/>
</dbReference>
<dbReference type="PANTHER" id="PTHR39338">
    <property type="entry name" value="BLL5662 PROTEIN-RELATED"/>
    <property type="match status" value="1"/>
</dbReference>
<dbReference type="EMBL" id="RBXX01000002">
    <property type="protein sequence ID" value="RKT83219.1"/>
    <property type="molecule type" value="Genomic_DNA"/>
</dbReference>
<reference evidence="2 3" key="1">
    <citation type="submission" date="2016-10" db="EMBL/GenBank/DDBJ databases">
        <authorList>
            <person name="de Groot N.N."/>
        </authorList>
    </citation>
    <scope>NUCLEOTIDE SEQUENCE [LARGE SCALE GENOMIC DNA]</scope>
    <source>
        <strain evidence="2 3">CPCC 201259</strain>
    </source>
</reference>
<dbReference type="OrthoDB" id="5174525at2"/>
<evidence type="ECO:0000313" key="1">
    <source>
        <dbReference type="EMBL" id="RKT83219.1"/>
    </source>
</evidence>
<dbReference type="AlphaFoldDB" id="A0A1I5A9L9"/>
<evidence type="ECO:0008006" key="5">
    <source>
        <dbReference type="Google" id="ProtNLM"/>
    </source>
</evidence>
<dbReference type="SUPFAM" id="SSF53300">
    <property type="entry name" value="vWA-like"/>
    <property type="match status" value="1"/>
</dbReference>
<name>A0A1I5A9L9_9PSEU</name>
<dbReference type="Proteomes" id="UP000199398">
    <property type="component" value="Unassembled WGS sequence"/>
</dbReference>
<sequence>MSLLDRHTDFLAALRAHGIAASTAEGIDAARALGVVDLLDREAVRVAYAATLIKRHNDVAVFNALFDLWFPPAIGDGRTTDTDGAAVDLEVEVTGAHGTSPELHAMRTELAQALFDGDNTALVQIARRALARYGSSPGAGANPGSWSPRAALEQLDPTTLLAGLIRTAEGQARPRNTTGAAARSRFTRRIGQFEQLVTAEAHRRIAEQKGEHYVADNLTAPTLDQVPFLGASQAELAAIRRAIRPLARQLATRIHRERRHGTRSGTLDFRRTLRSALATGGVPIAPRYRPRRPHKPELVVLCDVSSSVANFAHFALLLVHALHEVFSRTRVFAFVRDVHEVTEHLRRGRDAAESLAEVRRATLQFPGTGTDHGRVFAEFAADHAHVLTSRTVLLVLGDARNNNYDPALEVLAGLTDRCRRTLWLNPEPRANWGTGDSAALAYEEIVEMAECRNLAQLTDLVRNLDRR</sequence>
<organism evidence="2 3">
    <name type="scientific">Saccharopolyspora antimicrobica</name>
    <dbReference type="NCBI Taxonomy" id="455193"/>
    <lineage>
        <taxon>Bacteria</taxon>
        <taxon>Bacillati</taxon>
        <taxon>Actinomycetota</taxon>
        <taxon>Actinomycetes</taxon>
        <taxon>Pseudonocardiales</taxon>
        <taxon>Pseudonocardiaceae</taxon>
        <taxon>Saccharopolyspora</taxon>
    </lineage>
</organism>
<dbReference type="PIRSF" id="PIRSF010256">
    <property type="entry name" value="CoxE_vWa"/>
    <property type="match status" value="1"/>
</dbReference>
<dbReference type="InterPro" id="IPR036465">
    <property type="entry name" value="vWFA_dom_sf"/>
</dbReference>
<dbReference type="PANTHER" id="PTHR39338:SF5">
    <property type="entry name" value="BLR6139 PROTEIN"/>
    <property type="match status" value="1"/>
</dbReference>
<evidence type="ECO:0000313" key="4">
    <source>
        <dbReference type="Proteomes" id="UP000270697"/>
    </source>
</evidence>
<dbReference type="STRING" id="455193.SAMN05421805_105302"/>
<proteinExistence type="predicted"/>
<accession>A0A1I5A9L9</accession>
<reference evidence="1 4" key="2">
    <citation type="submission" date="2018-10" db="EMBL/GenBank/DDBJ databases">
        <title>Sequencing the genomes of 1000 actinobacteria strains.</title>
        <authorList>
            <person name="Klenk H.-P."/>
        </authorList>
    </citation>
    <scope>NUCLEOTIDE SEQUENCE [LARGE SCALE GENOMIC DNA]</scope>
    <source>
        <strain evidence="1 4">DSM 45119</strain>
    </source>
</reference>